<reference evidence="2 3" key="1">
    <citation type="submission" date="2022-04" db="EMBL/GenBank/DDBJ databases">
        <title>Diverse halophilic archaea isolated from saline environments.</title>
        <authorList>
            <person name="Cui H.-L."/>
        </authorList>
    </citation>
    <scope>NUCLEOTIDE SEQUENCE [LARGE SCALE GENOMIC DNA]</scope>
    <source>
        <strain evidence="2 3">XZYJT49</strain>
        <plasmid evidence="2 3">unnamed4</plasmid>
    </source>
</reference>
<gene>
    <name evidence="2" type="ORF">M0R89_22830</name>
</gene>
<accession>A0A8U0I1Z8</accession>
<dbReference type="KEGG" id="halx:M0R89_22830"/>
<evidence type="ECO:0000313" key="2">
    <source>
        <dbReference type="EMBL" id="UPV77209.1"/>
    </source>
</evidence>
<evidence type="ECO:0000256" key="1">
    <source>
        <dbReference type="SAM" id="MobiDB-lite"/>
    </source>
</evidence>
<dbReference type="AlphaFoldDB" id="A0A8U0I1Z8"/>
<dbReference type="GeneID" id="72188099"/>
<proteinExistence type="predicted"/>
<feature type="region of interest" description="Disordered" evidence="1">
    <location>
        <begin position="1"/>
        <end position="23"/>
    </location>
</feature>
<sequence>MSTEPTTTKSVEPSEKKSPTGDPWRYRCPNVHFSWVGLATSDEYKCKTCRLRFPEEELLDLREASADP</sequence>
<dbReference type="RefSeq" id="WP_248653233.1">
    <property type="nucleotide sequence ID" value="NZ_CP096663.1"/>
</dbReference>
<keyword evidence="3" id="KW-1185">Reference proteome</keyword>
<protein>
    <submittedName>
        <fullName evidence="2">Uncharacterized protein</fullName>
    </submittedName>
</protein>
<feature type="compositionally biased region" description="Polar residues" evidence="1">
    <location>
        <begin position="1"/>
        <end position="11"/>
    </location>
</feature>
<evidence type="ECO:0000313" key="3">
    <source>
        <dbReference type="Proteomes" id="UP000830729"/>
    </source>
</evidence>
<dbReference type="EMBL" id="CP096663">
    <property type="protein sequence ID" value="UPV77209.1"/>
    <property type="molecule type" value="Genomic_DNA"/>
</dbReference>
<geneLocation type="plasmid" evidence="2 3">
    <name>unnamed4</name>
</geneLocation>
<dbReference type="Proteomes" id="UP000830729">
    <property type="component" value="Plasmid unnamed4"/>
</dbReference>
<name>A0A8U0I1Z8_9EURY</name>
<keyword evidence="2" id="KW-0614">Plasmid</keyword>
<organism evidence="2 3">
    <name type="scientific">Halorussus limi</name>
    <dbReference type="NCBI Taxonomy" id="2938695"/>
    <lineage>
        <taxon>Archaea</taxon>
        <taxon>Methanobacteriati</taxon>
        <taxon>Methanobacteriota</taxon>
        <taxon>Stenosarchaea group</taxon>
        <taxon>Halobacteria</taxon>
        <taxon>Halobacteriales</taxon>
        <taxon>Haladaptataceae</taxon>
        <taxon>Halorussus</taxon>
    </lineage>
</organism>